<keyword evidence="2 8" id="KW-0963">Cytoplasm</keyword>
<evidence type="ECO:0000256" key="1">
    <source>
        <dbReference type="ARBA" id="ARBA00004496"/>
    </source>
</evidence>
<dbReference type="Proteomes" id="UP000514509">
    <property type="component" value="Chromosome"/>
</dbReference>
<keyword evidence="4 8" id="KW-0819">tRNA processing</keyword>
<dbReference type="InterPro" id="IPR012796">
    <property type="entry name" value="Lysidine-tRNA-synth_C"/>
</dbReference>
<dbReference type="InterPro" id="IPR012094">
    <property type="entry name" value="tRNA_Ile_lys_synt"/>
</dbReference>
<evidence type="ECO:0000256" key="2">
    <source>
        <dbReference type="ARBA" id="ARBA00022490"/>
    </source>
</evidence>
<evidence type="ECO:0000256" key="6">
    <source>
        <dbReference type="ARBA" id="ARBA00022840"/>
    </source>
</evidence>
<evidence type="ECO:0000256" key="5">
    <source>
        <dbReference type="ARBA" id="ARBA00022741"/>
    </source>
</evidence>
<accession>A0A7L7L3K4</accession>
<sequence length="441" mass="49937">MVQKVLAFVQQQQLFAPDQKIIAAVSGGIDSVVMCDILAELKVNFAIAHCNFGLRAEESETDELFVKKLAKKYDVPFYSEQFNTKAFAAQEKISTQMAARTLRYTWFEKLRQQHNYDFIAVAHHQNDTVETILLNLTRGTGLPGLHGIAPKNGYLIRPLLCLQKDDIYDYVTSHQLIWREDSSNETTLYQRNKIRHEVIPILKQLNPNLEHTMQQTAAKISSAEIIVRDYIQGIREKALRSENGIAYLNIAALPETEALPLALFELLQPYNFTFEVTQMIISALQAESGKIFESATHTLAKDRGQLVITPKSIDTFGSYEIREGQTECVTPDLHLTLTSLSALPYKITPNKKVAALDVGLLQFPLKIRTWKEGDWFVPLGMNGKKKISDFLIDEKIPVNLKPNVKVLTSGNSIVWIIGYRLDNRFKVTAKTEQVIEVKISK</sequence>
<dbReference type="HAMAP" id="MF_01161">
    <property type="entry name" value="tRNA_Ile_lys_synt"/>
    <property type="match status" value="1"/>
</dbReference>
<evidence type="ECO:0000256" key="7">
    <source>
        <dbReference type="ARBA" id="ARBA00048539"/>
    </source>
</evidence>
<evidence type="ECO:0000259" key="9">
    <source>
        <dbReference type="SMART" id="SM00977"/>
    </source>
</evidence>
<dbReference type="SUPFAM" id="SSF52402">
    <property type="entry name" value="Adenine nucleotide alpha hydrolases-like"/>
    <property type="match status" value="1"/>
</dbReference>
<dbReference type="SMART" id="SM00977">
    <property type="entry name" value="TilS_C"/>
    <property type="match status" value="1"/>
</dbReference>
<keyword evidence="11" id="KW-1185">Reference proteome</keyword>
<comment type="subcellular location">
    <subcellularLocation>
        <location evidence="1 8">Cytoplasm</location>
    </subcellularLocation>
</comment>
<dbReference type="Pfam" id="PF01171">
    <property type="entry name" value="ATP_bind_3"/>
    <property type="match status" value="1"/>
</dbReference>
<keyword evidence="6 8" id="KW-0067">ATP-binding</keyword>
<dbReference type="CDD" id="cd01992">
    <property type="entry name" value="TilS_N"/>
    <property type="match status" value="1"/>
</dbReference>
<dbReference type="PANTHER" id="PTHR43033">
    <property type="entry name" value="TRNA(ILE)-LYSIDINE SYNTHASE-RELATED"/>
    <property type="match status" value="1"/>
</dbReference>
<name>A0A7L7L3K4_9BACT</name>
<comment type="domain">
    <text evidence="8">The N-terminal region contains the highly conserved SGGXDS motif, predicted to be a P-loop motif involved in ATP binding.</text>
</comment>
<evidence type="ECO:0000256" key="8">
    <source>
        <dbReference type="HAMAP-Rule" id="MF_01161"/>
    </source>
</evidence>
<dbReference type="Gene3D" id="3.40.50.620">
    <property type="entry name" value="HUPs"/>
    <property type="match status" value="1"/>
</dbReference>
<dbReference type="KEGG" id="add:HUW48_04810"/>
<evidence type="ECO:0000313" key="11">
    <source>
        <dbReference type="Proteomes" id="UP000514509"/>
    </source>
</evidence>
<dbReference type="EMBL" id="CP055153">
    <property type="protein sequence ID" value="QMU27398.1"/>
    <property type="molecule type" value="Genomic_DNA"/>
</dbReference>
<comment type="catalytic activity">
    <reaction evidence="7 8">
        <text>cytidine(34) in tRNA(Ile2) + L-lysine + ATP = lysidine(34) in tRNA(Ile2) + AMP + diphosphate + H(+)</text>
        <dbReference type="Rhea" id="RHEA:43744"/>
        <dbReference type="Rhea" id="RHEA-COMP:10625"/>
        <dbReference type="Rhea" id="RHEA-COMP:10670"/>
        <dbReference type="ChEBI" id="CHEBI:15378"/>
        <dbReference type="ChEBI" id="CHEBI:30616"/>
        <dbReference type="ChEBI" id="CHEBI:32551"/>
        <dbReference type="ChEBI" id="CHEBI:33019"/>
        <dbReference type="ChEBI" id="CHEBI:82748"/>
        <dbReference type="ChEBI" id="CHEBI:83665"/>
        <dbReference type="ChEBI" id="CHEBI:456215"/>
        <dbReference type="EC" id="6.3.4.19"/>
    </reaction>
</comment>
<dbReference type="EC" id="6.3.4.19" evidence="8"/>
<feature type="binding site" evidence="8">
    <location>
        <begin position="26"/>
        <end position="31"/>
    </location>
    <ligand>
        <name>ATP</name>
        <dbReference type="ChEBI" id="CHEBI:30616"/>
    </ligand>
</feature>
<evidence type="ECO:0000256" key="4">
    <source>
        <dbReference type="ARBA" id="ARBA00022694"/>
    </source>
</evidence>
<dbReference type="NCBIfam" id="TIGR02433">
    <property type="entry name" value="lysidine_TilS_C"/>
    <property type="match status" value="1"/>
</dbReference>
<evidence type="ECO:0000256" key="3">
    <source>
        <dbReference type="ARBA" id="ARBA00022598"/>
    </source>
</evidence>
<dbReference type="RefSeq" id="WP_182414593.1">
    <property type="nucleotide sequence ID" value="NZ_CP055153.1"/>
</dbReference>
<keyword evidence="3 8" id="KW-0436">Ligase</keyword>
<keyword evidence="5 8" id="KW-0547">Nucleotide-binding</keyword>
<comment type="function">
    <text evidence="8">Ligates lysine onto the cytidine present at position 34 of the AUA codon-specific tRNA(Ile) that contains the anticodon CAU, in an ATP-dependent manner. Cytidine is converted to lysidine, thus changing the amino acid specificity of the tRNA from methionine to isoleucine.</text>
</comment>
<protein>
    <recommendedName>
        <fullName evidence="8">tRNA(Ile)-lysidine synthase</fullName>
        <ecNumber evidence="8">6.3.4.19</ecNumber>
    </recommendedName>
    <alternativeName>
        <fullName evidence="8">tRNA(Ile)-2-lysyl-cytidine synthase</fullName>
    </alternativeName>
    <alternativeName>
        <fullName evidence="8">tRNA(Ile)-lysidine synthetase</fullName>
    </alternativeName>
</protein>
<dbReference type="PANTHER" id="PTHR43033:SF1">
    <property type="entry name" value="TRNA(ILE)-LYSIDINE SYNTHASE-RELATED"/>
    <property type="match status" value="1"/>
</dbReference>
<dbReference type="SUPFAM" id="SSF56037">
    <property type="entry name" value="PheT/TilS domain"/>
    <property type="match status" value="1"/>
</dbReference>
<dbReference type="GO" id="GO:0005737">
    <property type="term" value="C:cytoplasm"/>
    <property type="evidence" value="ECO:0007669"/>
    <property type="project" value="UniProtKB-SubCell"/>
</dbReference>
<reference evidence="10 11" key="2">
    <citation type="submission" date="2020-08" db="EMBL/GenBank/DDBJ databases">
        <title>Adhaeribacter dokdonensis sp. nov., isolated from the rhizosphere of Elymus tsukushiensis, a plant native to the Dokdo Islands, Republic of Korea.</title>
        <authorList>
            <person name="Ghim S.Y."/>
        </authorList>
    </citation>
    <scope>NUCLEOTIDE SEQUENCE [LARGE SCALE GENOMIC DNA]</scope>
    <source>
        <strain evidence="10 11">KUDC8001</strain>
    </source>
</reference>
<dbReference type="GO" id="GO:0032267">
    <property type="term" value="F:tRNA(Ile)-lysidine synthase activity"/>
    <property type="evidence" value="ECO:0007669"/>
    <property type="project" value="UniProtKB-EC"/>
</dbReference>
<dbReference type="Pfam" id="PF11734">
    <property type="entry name" value="TilS_C"/>
    <property type="match status" value="1"/>
</dbReference>
<evidence type="ECO:0000313" key="10">
    <source>
        <dbReference type="EMBL" id="QMU27398.1"/>
    </source>
</evidence>
<dbReference type="InterPro" id="IPR011063">
    <property type="entry name" value="TilS/TtcA_N"/>
</dbReference>
<dbReference type="GO" id="GO:0005524">
    <property type="term" value="F:ATP binding"/>
    <property type="evidence" value="ECO:0007669"/>
    <property type="project" value="UniProtKB-UniRule"/>
</dbReference>
<dbReference type="GO" id="GO:0006400">
    <property type="term" value="P:tRNA modification"/>
    <property type="evidence" value="ECO:0007669"/>
    <property type="project" value="UniProtKB-UniRule"/>
</dbReference>
<proteinExistence type="inferred from homology"/>
<dbReference type="InterPro" id="IPR012795">
    <property type="entry name" value="tRNA_Ile_lys_synt_N"/>
</dbReference>
<gene>
    <name evidence="8 10" type="primary">tilS</name>
    <name evidence="10" type="ORF">HUW48_04810</name>
</gene>
<dbReference type="AlphaFoldDB" id="A0A7L7L3K4"/>
<dbReference type="NCBIfam" id="TIGR02432">
    <property type="entry name" value="lysidine_TilS_N"/>
    <property type="match status" value="1"/>
</dbReference>
<reference evidence="10 11" key="1">
    <citation type="submission" date="2020-06" db="EMBL/GenBank/DDBJ databases">
        <authorList>
            <person name="Hwang Y.J."/>
        </authorList>
    </citation>
    <scope>NUCLEOTIDE SEQUENCE [LARGE SCALE GENOMIC DNA]</scope>
    <source>
        <strain evidence="10 11">KUDC8001</strain>
    </source>
</reference>
<organism evidence="10 11">
    <name type="scientific">Adhaeribacter radiodurans</name>
    <dbReference type="NCBI Taxonomy" id="2745197"/>
    <lineage>
        <taxon>Bacteria</taxon>
        <taxon>Pseudomonadati</taxon>
        <taxon>Bacteroidota</taxon>
        <taxon>Cytophagia</taxon>
        <taxon>Cytophagales</taxon>
        <taxon>Hymenobacteraceae</taxon>
        <taxon>Adhaeribacter</taxon>
    </lineage>
</organism>
<feature type="domain" description="Lysidine-tRNA(Ile) synthetase C-terminal" evidence="9">
    <location>
        <begin position="365"/>
        <end position="437"/>
    </location>
</feature>
<comment type="similarity">
    <text evidence="8">Belongs to the tRNA(Ile)-lysidine synthase family.</text>
</comment>
<dbReference type="InterPro" id="IPR014729">
    <property type="entry name" value="Rossmann-like_a/b/a_fold"/>
</dbReference>